<dbReference type="Proteomes" id="UP000005237">
    <property type="component" value="Unassembled WGS sequence"/>
</dbReference>
<dbReference type="EnsemblMetazoa" id="CJA10206.1">
    <property type="protein sequence ID" value="CJA10206.1"/>
    <property type="gene ID" value="WBGene00129410"/>
</dbReference>
<reference evidence="3" key="2">
    <citation type="submission" date="2022-06" db="UniProtKB">
        <authorList>
            <consortium name="EnsemblMetazoa"/>
        </authorList>
    </citation>
    <scope>IDENTIFICATION</scope>
    <source>
        <strain evidence="3">DF5081</strain>
    </source>
</reference>
<proteinExistence type="predicted"/>
<protein>
    <submittedName>
        <fullName evidence="3">Uncharacterized protein</fullName>
    </submittedName>
</protein>
<accession>A0A8R1HZ33</accession>
<name>A0A8R1HZ33_CAEJA</name>
<feature type="transmembrane region" description="Helical" evidence="2">
    <location>
        <begin position="15"/>
        <end position="32"/>
    </location>
</feature>
<feature type="compositionally biased region" description="Polar residues" evidence="1">
    <location>
        <begin position="61"/>
        <end position="86"/>
    </location>
</feature>
<dbReference type="PANTHER" id="PTHR37977">
    <property type="entry name" value="PROTEIN CBG18402-RELATED"/>
    <property type="match status" value="1"/>
</dbReference>
<evidence type="ECO:0000313" key="3">
    <source>
        <dbReference type="EnsemblMetazoa" id="CJA10206.1"/>
    </source>
</evidence>
<evidence type="ECO:0000313" key="4">
    <source>
        <dbReference type="Proteomes" id="UP000005237"/>
    </source>
</evidence>
<dbReference type="OMA" id="DNSQHTE"/>
<dbReference type="PANTHER" id="PTHR37977:SF2">
    <property type="entry name" value="PROTEIN CBG25408"/>
    <property type="match status" value="1"/>
</dbReference>
<feature type="compositionally biased region" description="Basic and acidic residues" evidence="1">
    <location>
        <begin position="39"/>
        <end position="50"/>
    </location>
</feature>
<keyword evidence="2" id="KW-0812">Transmembrane</keyword>
<evidence type="ECO:0000256" key="2">
    <source>
        <dbReference type="SAM" id="Phobius"/>
    </source>
</evidence>
<feature type="region of interest" description="Disordered" evidence="1">
    <location>
        <begin position="39"/>
        <end position="88"/>
    </location>
</feature>
<reference evidence="4" key="1">
    <citation type="submission" date="2010-08" db="EMBL/GenBank/DDBJ databases">
        <authorList>
            <consortium name="Caenorhabditis japonica Sequencing Consortium"/>
            <person name="Wilson R.K."/>
        </authorList>
    </citation>
    <scope>NUCLEOTIDE SEQUENCE [LARGE SCALE GENOMIC DNA]</scope>
    <source>
        <strain evidence="4">DF5081</strain>
    </source>
</reference>
<evidence type="ECO:0000256" key="1">
    <source>
        <dbReference type="SAM" id="MobiDB-lite"/>
    </source>
</evidence>
<dbReference type="AlphaFoldDB" id="A0A8R1HZ33"/>
<organism evidence="3 4">
    <name type="scientific">Caenorhabditis japonica</name>
    <dbReference type="NCBI Taxonomy" id="281687"/>
    <lineage>
        <taxon>Eukaryota</taxon>
        <taxon>Metazoa</taxon>
        <taxon>Ecdysozoa</taxon>
        <taxon>Nematoda</taxon>
        <taxon>Chromadorea</taxon>
        <taxon>Rhabditida</taxon>
        <taxon>Rhabditina</taxon>
        <taxon>Rhabditomorpha</taxon>
        <taxon>Rhabditoidea</taxon>
        <taxon>Rhabditidae</taxon>
        <taxon>Peloderinae</taxon>
        <taxon>Caenorhabditis</taxon>
    </lineage>
</organism>
<keyword evidence="4" id="KW-1185">Reference proteome</keyword>
<keyword evidence="2" id="KW-1133">Transmembrane helix</keyword>
<keyword evidence="2" id="KW-0472">Membrane</keyword>
<sequence length="175" mass="19493">MHWMEVNFLLLLHETNLYSIVFLSTLFIFSLVKCGQKESSDEETEKKNAPERQPPAGEVTASENFTSTATQKSQVSNVTQQKSQKSLGRKGVADSIKIIKGKKNAGKVRVLTASTMKNVKDNSQHTEIINIPLRKADNSDNGPNMMTRSAELKVNEKSPGKKIQFAEKLVRSSKK</sequence>